<feature type="transmembrane region" description="Helical" evidence="1">
    <location>
        <begin position="26"/>
        <end position="48"/>
    </location>
</feature>
<name>A0A3G1KZ02_FORW1</name>
<evidence type="ECO:0000259" key="2">
    <source>
        <dbReference type="Pfam" id="PF07331"/>
    </source>
</evidence>
<keyword evidence="4" id="KW-1185">Reference proteome</keyword>
<gene>
    <name evidence="3" type="ORF">DCMF_25200</name>
</gene>
<proteinExistence type="predicted"/>
<dbReference type="KEGG" id="fwa:DCMF_25200"/>
<feature type="domain" description="DUF1468" evidence="2">
    <location>
        <begin position="4"/>
        <end position="132"/>
    </location>
</feature>
<dbReference type="Proteomes" id="UP000323521">
    <property type="component" value="Chromosome"/>
</dbReference>
<keyword evidence="1" id="KW-0472">Membrane</keyword>
<evidence type="ECO:0000256" key="1">
    <source>
        <dbReference type="SAM" id="Phobius"/>
    </source>
</evidence>
<accession>A0A3G1KZ02</accession>
<dbReference type="InterPro" id="IPR009936">
    <property type="entry name" value="DUF1468"/>
</dbReference>
<dbReference type="EMBL" id="CP017634">
    <property type="protein sequence ID" value="ATW27610.1"/>
    <property type="molecule type" value="Genomic_DNA"/>
</dbReference>
<evidence type="ECO:0000313" key="3">
    <source>
        <dbReference type="EMBL" id="ATW27610.1"/>
    </source>
</evidence>
<dbReference type="Pfam" id="PF07331">
    <property type="entry name" value="TctB"/>
    <property type="match status" value="1"/>
</dbReference>
<reference evidence="3 4" key="1">
    <citation type="submission" date="2016-10" db="EMBL/GenBank/DDBJ databases">
        <title>Complete Genome Sequence of Peptococcaceae strain DCMF.</title>
        <authorList>
            <person name="Edwards R.J."/>
            <person name="Holland S.I."/>
            <person name="Deshpande N.P."/>
            <person name="Wong Y.K."/>
            <person name="Ertan H."/>
            <person name="Manefield M."/>
            <person name="Russell T.L."/>
            <person name="Lee M.J."/>
        </authorList>
    </citation>
    <scope>NUCLEOTIDE SEQUENCE [LARGE SCALE GENOMIC DNA]</scope>
    <source>
        <strain evidence="3 4">DCMF</strain>
    </source>
</reference>
<organism evidence="3 4">
    <name type="scientific">Formimonas warabiya</name>
    <dbReference type="NCBI Taxonomy" id="1761012"/>
    <lineage>
        <taxon>Bacteria</taxon>
        <taxon>Bacillati</taxon>
        <taxon>Bacillota</taxon>
        <taxon>Clostridia</taxon>
        <taxon>Eubacteriales</taxon>
        <taxon>Peptococcaceae</taxon>
        <taxon>Candidatus Formimonas</taxon>
    </lineage>
</organism>
<sequence>MGSVYVIWQSVQMDYMVDKVPGPGFVPFWCGFFTGVLSALLLFTSIFSREKSSEKNLFDKKIYKNMASVIGASALAMFLVNYLGMLVCIGLLTGFLSWAFGNKNLSTCVMITVFTPLGFWLLFEKALEITLPHGLLGF</sequence>
<keyword evidence="1" id="KW-0812">Transmembrane</keyword>
<protein>
    <recommendedName>
        <fullName evidence="2">DUF1468 domain-containing protein</fullName>
    </recommendedName>
</protein>
<feature type="transmembrane region" description="Helical" evidence="1">
    <location>
        <begin position="104"/>
        <end position="123"/>
    </location>
</feature>
<feature type="transmembrane region" description="Helical" evidence="1">
    <location>
        <begin position="69"/>
        <end position="98"/>
    </location>
</feature>
<keyword evidence="1" id="KW-1133">Transmembrane helix</keyword>
<evidence type="ECO:0000313" key="4">
    <source>
        <dbReference type="Proteomes" id="UP000323521"/>
    </source>
</evidence>
<dbReference type="AlphaFoldDB" id="A0A3G1KZ02"/>